<dbReference type="Gene3D" id="3.30.460.20">
    <property type="entry name" value="CorA soluble domain-like"/>
    <property type="match status" value="1"/>
</dbReference>
<feature type="transmembrane region" description="Helical" evidence="13">
    <location>
        <begin position="289"/>
        <end position="309"/>
    </location>
</feature>
<evidence type="ECO:0000256" key="3">
    <source>
        <dbReference type="ARBA" id="ARBA00019439"/>
    </source>
</evidence>
<dbReference type="NCBIfam" id="TIGR00383">
    <property type="entry name" value="corA"/>
    <property type="match status" value="1"/>
</dbReference>
<dbReference type="InterPro" id="IPR002523">
    <property type="entry name" value="MgTranspt_CorA/ZnTranspt_ZntB"/>
</dbReference>
<evidence type="ECO:0000256" key="8">
    <source>
        <dbReference type="ARBA" id="ARBA00022842"/>
    </source>
</evidence>
<dbReference type="Proteomes" id="UP000245506">
    <property type="component" value="Unassembled WGS sequence"/>
</dbReference>
<dbReference type="GO" id="GO:0015099">
    <property type="term" value="F:nickel cation transmembrane transporter activity"/>
    <property type="evidence" value="ECO:0007669"/>
    <property type="project" value="TreeGrafter"/>
</dbReference>
<dbReference type="RefSeq" id="WP_109826184.1">
    <property type="nucleotide sequence ID" value="NZ_QGKL01000042.1"/>
</dbReference>
<dbReference type="SUPFAM" id="SSF143865">
    <property type="entry name" value="CorA soluble domain-like"/>
    <property type="match status" value="1"/>
</dbReference>
<keyword evidence="6" id="KW-0997">Cell inner membrane</keyword>
<comment type="function">
    <text evidence="13">Mediates influx of magnesium ions.</text>
</comment>
<evidence type="ECO:0000256" key="6">
    <source>
        <dbReference type="ARBA" id="ARBA00022519"/>
    </source>
</evidence>
<evidence type="ECO:0000256" key="13">
    <source>
        <dbReference type="RuleBase" id="RU362010"/>
    </source>
</evidence>
<protein>
    <recommendedName>
        <fullName evidence="3 13">Magnesium transport protein CorA</fullName>
    </recommendedName>
</protein>
<feature type="transmembrane region" description="Helical" evidence="13">
    <location>
        <begin position="254"/>
        <end position="277"/>
    </location>
</feature>
<keyword evidence="15" id="KW-1185">Reference proteome</keyword>
<dbReference type="CDD" id="cd12835">
    <property type="entry name" value="EcCorA-like_1"/>
    <property type="match status" value="1"/>
</dbReference>
<dbReference type="EMBL" id="QGKL01000042">
    <property type="protein sequence ID" value="PWQ93832.1"/>
    <property type="molecule type" value="Genomic_DNA"/>
</dbReference>
<comment type="catalytic activity">
    <reaction evidence="12">
        <text>Mg(2+)(in) = Mg(2+)(out)</text>
        <dbReference type="Rhea" id="RHEA:29827"/>
        <dbReference type="ChEBI" id="CHEBI:18420"/>
    </reaction>
</comment>
<accession>A0A317CCL5</accession>
<dbReference type="InterPro" id="IPR050829">
    <property type="entry name" value="CorA_MIT"/>
</dbReference>
<comment type="subcellular location">
    <subcellularLocation>
        <location evidence="1">Cell inner membrane</location>
        <topology evidence="1">Multi-pass membrane protein</topology>
    </subcellularLocation>
    <subcellularLocation>
        <location evidence="13">Membrane</location>
        <topology evidence="13">Multi-pass membrane protein</topology>
    </subcellularLocation>
</comment>
<evidence type="ECO:0000256" key="7">
    <source>
        <dbReference type="ARBA" id="ARBA00022692"/>
    </source>
</evidence>
<organism evidence="14 15">
    <name type="scientific">Leucothrix arctica</name>
    <dbReference type="NCBI Taxonomy" id="1481894"/>
    <lineage>
        <taxon>Bacteria</taxon>
        <taxon>Pseudomonadati</taxon>
        <taxon>Pseudomonadota</taxon>
        <taxon>Gammaproteobacteria</taxon>
        <taxon>Thiotrichales</taxon>
        <taxon>Thiotrichaceae</taxon>
        <taxon>Leucothrix</taxon>
    </lineage>
</organism>
<name>A0A317CCL5_9GAMM</name>
<keyword evidence="8 13" id="KW-0460">Magnesium</keyword>
<comment type="similarity">
    <text evidence="2 13">Belongs to the CorA metal ion transporter (MIT) (TC 1.A.35) family.</text>
</comment>
<evidence type="ECO:0000256" key="4">
    <source>
        <dbReference type="ARBA" id="ARBA00022448"/>
    </source>
</evidence>
<dbReference type="Gene3D" id="1.20.58.340">
    <property type="entry name" value="Magnesium transport protein CorA, transmembrane region"/>
    <property type="match status" value="1"/>
</dbReference>
<keyword evidence="10 13" id="KW-0406">Ion transport</keyword>
<dbReference type="FunFam" id="1.20.58.340:FF:000001">
    <property type="entry name" value="Magnesium transport protein CorA"/>
    <property type="match status" value="1"/>
</dbReference>
<keyword evidence="5 13" id="KW-1003">Cell membrane</keyword>
<keyword evidence="11 13" id="KW-0472">Membrane</keyword>
<evidence type="ECO:0000256" key="9">
    <source>
        <dbReference type="ARBA" id="ARBA00022989"/>
    </source>
</evidence>
<keyword evidence="7 13" id="KW-0812">Transmembrane</keyword>
<evidence type="ECO:0000256" key="5">
    <source>
        <dbReference type="ARBA" id="ARBA00022475"/>
    </source>
</evidence>
<evidence type="ECO:0000256" key="2">
    <source>
        <dbReference type="ARBA" id="ARBA00009765"/>
    </source>
</evidence>
<comment type="caution">
    <text evidence="14">The sequence shown here is derived from an EMBL/GenBank/DDBJ whole genome shotgun (WGS) entry which is preliminary data.</text>
</comment>
<evidence type="ECO:0000256" key="1">
    <source>
        <dbReference type="ARBA" id="ARBA00004429"/>
    </source>
</evidence>
<dbReference type="Pfam" id="PF01544">
    <property type="entry name" value="CorA"/>
    <property type="match status" value="1"/>
</dbReference>
<evidence type="ECO:0000256" key="10">
    <source>
        <dbReference type="ARBA" id="ARBA00023065"/>
    </source>
</evidence>
<evidence type="ECO:0000313" key="15">
    <source>
        <dbReference type="Proteomes" id="UP000245506"/>
    </source>
</evidence>
<keyword evidence="9 13" id="KW-1133">Transmembrane helix</keyword>
<dbReference type="PANTHER" id="PTHR47685">
    <property type="entry name" value="MAGNESIUM TRANSPORT PROTEIN CORA"/>
    <property type="match status" value="1"/>
</dbReference>
<dbReference type="GO" id="GO:0015087">
    <property type="term" value="F:cobalt ion transmembrane transporter activity"/>
    <property type="evidence" value="ECO:0007669"/>
    <property type="project" value="UniProtKB-UniRule"/>
</dbReference>
<reference evidence="14 15" key="1">
    <citation type="submission" date="2018-05" db="EMBL/GenBank/DDBJ databases">
        <title>Leucothrix arctica sp. nov., isolated from Arctic seawater.</title>
        <authorList>
            <person name="Choi A."/>
            <person name="Baek K."/>
        </authorList>
    </citation>
    <scope>NUCLEOTIDE SEQUENCE [LARGE SCALE GENOMIC DNA]</scope>
    <source>
        <strain evidence="14 15">IMCC9719</strain>
    </source>
</reference>
<gene>
    <name evidence="13 14" type="primary">corA</name>
    <name evidence="14" type="ORF">DKT75_19715</name>
</gene>
<dbReference type="GO" id="GO:0015095">
    <property type="term" value="F:magnesium ion transmembrane transporter activity"/>
    <property type="evidence" value="ECO:0007669"/>
    <property type="project" value="UniProtKB-UniRule"/>
</dbReference>
<evidence type="ECO:0000313" key="14">
    <source>
        <dbReference type="EMBL" id="PWQ93832.1"/>
    </source>
</evidence>
<proteinExistence type="inferred from homology"/>
<keyword evidence="4 13" id="KW-0813">Transport</keyword>
<dbReference type="InterPro" id="IPR045861">
    <property type="entry name" value="CorA_cytoplasmic_dom"/>
</dbReference>
<sequence>MLNIYSLQDGALVETSIVCFEQLKENALWVNLTTPTEDERQWVRDAYEQELTTTELMEEIEASSRFYEDEQGLHLHAYFLKSVGDRVVNVTVGFTLNQNRIFTLTPEDLPVFTDFAQLLKRTPSRVNLPFSILLGLFETEIDRLADLLERLYKEVSQYDKAFFSSGQKDLENILMHIASIEEMNGRARLNLIDEQRTLSSLLRSGKLSEKQQVRLSEMLRDIDSLLSHSAALFEKVKFLMDVIMGKINIEQNKIIKIFSIAAVVFLPPTLVASVYGMNFEFMPELSWELGYPFAILLMVTSGIAPYWLFKRKGWL</sequence>
<dbReference type="InterPro" id="IPR004488">
    <property type="entry name" value="Mg/Co-transport_prot_CorA"/>
</dbReference>
<dbReference type="AlphaFoldDB" id="A0A317CCL5"/>
<dbReference type="GO" id="GO:0005886">
    <property type="term" value="C:plasma membrane"/>
    <property type="evidence" value="ECO:0007669"/>
    <property type="project" value="UniProtKB-SubCell"/>
</dbReference>
<dbReference type="PANTHER" id="PTHR47685:SF1">
    <property type="entry name" value="MAGNESIUM TRANSPORT PROTEIN CORA"/>
    <property type="match status" value="1"/>
</dbReference>
<dbReference type="InterPro" id="IPR045863">
    <property type="entry name" value="CorA_TM1_TM2"/>
</dbReference>
<evidence type="ECO:0000256" key="11">
    <source>
        <dbReference type="ARBA" id="ARBA00023136"/>
    </source>
</evidence>
<evidence type="ECO:0000256" key="12">
    <source>
        <dbReference type="ARBA" id="ARBA00034269"/>
    </source>
</evidence>
<dbReference type="SUPFAM" id="SSF144083">
    <property type="entry name" value="Magnesium transport protein CorA, transmembrane region"/>
    <property type="match status" value="1"/>
</dbReference>
<dbReference type="OrthoDB" id="9803416at2"/>